<dbReference type="InterPro" id="IPR025305">
    <property type="entry name" value="UCH_repeat_domain"/>
</dbReference>
<evidence type="ECO:0000313" key="9">
    <source>
        <dbReference type="Proteomes" id="UP000800096"/>
    </source>
</evidence>
<evidence type="ECO:0000259" key="7">
    <source>
        <dbReference type="PROSITE" id="PS51154"/>
    </source>
</evidence>
<feature type="domain" description="RanBP2-type" evidence="6">
    <location>
        <begin position="2005"/>
        <end position="2034"/>
    </location>
</feature>
<evidence type="ECO:0000256" key="4">
    <source>
        <dbReference type="PROSITE-ProRule" id="PRU00322"/>
    </source>
</evidence>
<feature type="domain" description="Macro" evidence="7">
    <location>
        <begin position="1092"/>
        <end position="1272"/>
    </location>
</feature>
<feature type="region of interest" description="Disordered" evidence="5">
    <location>
        <begin position="572"/>
        <end position="597"/>
    </location>
</feature>
<dbReference type="PROSITE" id="PS50199">
    <property type="entry name" value="ZF_RANBP2_2"/>
    <property type="match status" value="1"/>
</dbReference>
<feature type="domain" description="Macro" evidence="7">
    <location>
        <begin position="672"/>
        <end position="855"/>
    </location>
</feature>
<evidence type="ECO:0000256" key="3">
    <source>
        <dbReference type="ARBA" id="ARBA00022833"/>
    </source>
</evidence>
<evidence type="ECO:0000259" key="6">
    <source>
        <dbReference type="PROSITE" id="PS50199"/>
    </source>
</evidence>
<feature type="region of interest" description="Disordered" evidence="5">
    <location>
        <begin position="1915"/>
        <end position="1999"/>
    </location>
</feature>
<dbReference type="InterPro" id="IPR013087">
    <property type="entry name" value="Znf_C2H2_type"/>
</dbReference>
<dbReference type="Pfam" id="PF26082">
    <property type="entry name" value="zf-C2H2_AcuF"/>
    <property type="match status" value="1"/>
</dbReference>
<dbReference type="Proteomes" id="UP000800096">
    <property type="component" value="Unassembled WGS sequence"/>
</dbReference>
<dbReference type="PROSITE" id="PS51154">
    <property type="entry name" value="MACRO"/>
    <property type="match status" value="2"/>
</dbReference>
<accession>A0A6A5QLX5</accession>
<dbReference type="GO" id="GO:0008270">
    <property type="term" value="F:zinc ion binding"/>
    <property type="evidence" value="ECO:0007669"/>
    <property type="project" value="UniProtKB-KW"/>
</dbReference>
<dbReference type="PROSITE" id="PS01358">
    <property type="entry name" value="ZF_RANBP2_1"/>
    <property type="match status" value="1"/>
</dbReference>
<dbReference type="PANTHER" id="PTHR11106:SF27">
    <property type="entry name" value="MACRO DOMAIN-CONTAINING PROTEIN"/>
    <property type="match status" value="1"/>
</dbReference>
<dbReference type="Pfam" id="PF13446">
    <property type="entry name" value="RPT"/>
    <property type="match status" value="1"/>
</dbReference>
<dbReference type="OrthoDB" id="6133115at2759"/>
<dbReference type="InterPro" id="IPR043472">
    <property type="entry name" value="Macro_dom-like"/>
</dbReference>
<evidence type="ECO:0000313" key="8">
    <source>
        <dbReference type="EMBL" id="KAF1915484.1"/>
    </source>
</evidence>
<organism evidence="8 9">
    <name type="scientific">Ampelomyces quisqualis</name>
    <name type="common">Powdery mildew agent</name>
    <dbReference type="NCBI Taxonomy" id="50730"/>
    <lineage>
        <taxon>Eukaryota</taxon>
        <taxon>Fungi</taxon>
        <taxon>Dikarya</taxon>
        <taxon>Ascomycota</taxon>
        <taxon>Pezizomycotina</taxon>
        <taxon>Dothideomycetes</taxon>
        <taxon>Pleosporomycetidae</taxon>
        <taxon>Pleosporales</taxon>
        <taxon>Pleosporineae</taxon>
        <taxon>Phaeosphaeriaceae</taxon>
        <taxon>Ampelomyces</taxon>
    </lineage>
</organism>
<dbReference type="Pfam" id="PF01661">
    <property type="entry name" value="Macro"/>
    <property type="match status" value="2"/>
</dbReference>
<keyword evidence="3" id="KW-0862">Zinc</keyword>
<gene>
    <name evidence="8" type="ORF">BDU57DRAFT_274856</name>
</gene>
<evidence type="ECO:0000256" key="2">
    <source>
        <dbReference type="ARBA" id="ARBA00022771"/>
    </source>
</evidence>
<dbReference type="InterPro" id="IPR058925">
    <property type="entry name" value="zf-C2H2_AcuF"/>
</dbReference>
<proteinExistence type="predicted"/>
<dbReference type="InterPro" id="IPR058348">
    <property type="entry name" value="DUF8035"/>
</dbReference>
<dbReference type="InterPro" id="IPR002589">
    <property type="entry name" value="Macro_dom"/>
</dbReference>
<feature type="compositionally biased region" description="Pro residues" evidence="5">
    <location>
        <begin position="2162"/>
        <end position="2175"/>
    </location>
</feature>
<reference evidence="8" key="1">
    <citation type="journal article" date="2020" name="Stud. Mycol.">
        <title>101 Dothideomycetes genomes: a test case for predicting lifestyles and emergence of pathogens.</title>
        <authorList>
            <person name="Haridas S."/>
            <person name="Albert R."/>
            <person name="Binder M."/>
            <person name="Bloem J."/>
            <person name="Labutti K."/>
            <person name="Salamov A."/>
            <person name="Andreopoulos B."/>
            <person name="Baker S."/>
            <person name="Barry K."/>
            <person name="Bills G."/>
            <person name="Bluhm B."/>
            <person name="Cannon C."/>
            <person name="Castanera R."/>
            <person name="Culley D."/>
            <person name="Daum C."/>
            <person name="Ezra D."/>
            <person name="Gonzalez J."/>
            <person name="Henrissat B."/>
            <person name="Kuo A."/>
            <person name="Liang C."/>
            <person name="Lipzen A."/>
            <person name="Lutzoni F."/>
            <person name="Magnuson J."/>
            <person name="Mondo S."/>
            <person name="Nolan M."/>
            <person name="Ohm R."/>
            <person name="Pangilinan J."/>
            <person name="Park H.-J."/>
            <person name="Ramirez L."/>
            <person name="Alfaro M."/>
            <person name="Sun H."/>
            <person name="Tritt A."/>
            <person name="Yoshinaga Y."/>
            <person name="Zwiers L.-H."/>
            <person name="Turgeon B."/>
            <person name="Goodwin S."/>
            <person name="Spatafora J."/>
            <person name="Crous P."/>
            <person name="Grigoriev I."/>
        </authorList>
    </citation>
    <scope>NUCLEOTIDE SEQUENCE</scope>
    <source>
        <strain evidence="8">HMLAC05119</strain>
    </source>
</reference>
<keyword evidence="2 4" id="KW-0863">Zinc-finger</keyword>
<dbReference type="Gene3D" id="3.40.220.10">
    <property type="entry name" value="Leucine Aminopeptidase, subunit E, domain 1"/>
    <property type="match status" value="2"/>
</dbReference>
<dbReference type="SMART" id="SM00506">
    <property type="entry name" value="A1pp"/>
    <property type="match status" value="2"/>
</dbReference>
<feature type="compositionally biased region" description="Acidic residues" evidence="5">
    <location>
        <begin position="130"/>
        <end position="150"/>
    </location>
</feature>
<name>A0A6A5QLX5_AMPQU</name>
<sequence>MQDSIHQPEHFQRSACWIDAMSLLRLATAANVRAFHELSHALNTSDSKWANSINYEGLQDEIGRFRVFAGNLGALQKGHSSLDYRLRDSPLLSSNALKFLQELEENIKEAVAIVTEVRLPYELQPKPEEANDDDDDNNSFFDEDEEEDENVGSRTELSMRFSEIQDIIDNLYKLSVRIRTPTIRSRSLKAATYKPKDADSGVDIMSEYAKYDVQHVAEVIKQLSQPYQHQAESDHNYLINRLSSAITLRRRQFKYWKRHRDKLGVSTVQEEQTYTAGPGVDRPELPMRNDTLEALPDIAIHVTDQDEEAPSHKTGKTLLSGTEATQYHQSLDEIVDTKSVTSYAVTVKDIHGKGVDLPPPPRVADGEKDFECPFCYIICPARYGRGRAWRTHLLQDLQPYVCTYPDCDSSEQLFRSRREWQEHEASHRKAWRCPEHPAAVYKSASRLEDHFRREHADSFPESQLPTIVKVGATTTMDLRTQCPVCSASADTEGLGDFHNHIANHLERLATFALPNVNEDDSEGASGAASHGCTESTYPLNMGTLSLPSNSSDHSNAVNDYEGSKGVRKEHIEVDIVDRQPQRATASATLSAESLDQLPDERQNRLKTLFASPLDVRIKPPDNSDSDSVSHRDPSYILPIMEGRSVTKAAGVELVDIPTIRALYRSRRLLQRDQSFAPNDAYNQVISFCYHDITKLKVDAIVNSANKALKGTRRKCLNNDIHRAAGPELAEETKSIGKLKDEAVLTGGYRLPSQHVIHVSRPGSWGTKSTRDFKQLTDCYRNVFKVAVSHELKTIAFPCLGTGGVGFPARVAARITLQEIREYLDEHQEHNFERIVFCVNTPADEKAYIDFLPVYFPPTHGDLDVARSSVWSEDRAAVAIQVLDARNEIQKVLWQLNLSLSLSVPEFPKDLLGHFSAIDQTLGSIRRFLLWSNEVSQNLRDLKLICSVMQLLCGTFTEVISLLKDRGDQGQRNDKLVWDDYVSDMEARHGTDPSGFLIACRNFVESLENAITKNEVAFDHVIGMIDTRPKLERFKVKQRVGRDAEGTQDHLNEVLYIREFQRDTVTQSRDTIKIHHVPSIAQLYKLGELDEKPTYASPSTLFNSQVCLVREDITRIEVDVMVNSTDASFEGIGTLARSVFLRGGEQLREVVKTIGEAKEGDVKLTEGYLLPAKHILHVVPPGQFRQDTKDTMRKMYREVLYTAVNLRATSIAIPCIGTGLLNYPRRDSVSLALEEVKRFLESAVPDSLIKKIIFVVFSSNDEFVYKSLLPVYFPPPDLKSNLTSSKSIPRQDTETPTALGSTKTPKRTIFGSIGEAFRSLRSSKTPDMSRTLNVNEENALIEFESHTLTCKTCVDIKKLYIEGRDLCRGGYGDASKVLQYMEMQADGKVYTKADTKGQSTNLEIPTEMFPLSMELLAAVEKSYRDEHRSRPFVTPNRSYGAITQDQAPSVGAPGSNNDDGETLVNTEPKVARAHVFTKSGFVDEWTAASSDECQIRVHVDKVVISEKGLPEIMPLLSLGLETFTVVERYMTTPEVTLTGTTRLQSSLKSEGDILFRCRSDHECNSLLRSIRRAVEGLQVAAYTKEGHGRTATTAEPGQNTSKEHIEWSEHISDIRSGGLSDLRYKMDRLGAAASGLNEASDIPKLYDASRSPLATRILLCLTADLKTRPGSYIGLKTDRLVSELQTTFPQVRMALEELVAANEIHTTVDDDTWVISHPPNDLPVLSAKQPDTATREVGSIEDQPALSVHFAEGPANEISPLETVKSDPQTTVTAASSSMWHNDGIPLTPIALWITSYHLYDPPNIGDAAWNRDIARRLGTSVYAIENALTEFRQKTRSYGILEQPDNPYLEPGVIVADYSDQSQTTVFISRSLVYPEVLQEEGVDFEEHEDLVVLRRRLAKGELIQWNTRSIEIKRSHDKTSSALRSGLGQHPESKGKGTNLAIAPENAAGKTARKQQDEEKAREGFEASPAAADHSKPTPDDLTSSQQTPSSTDVPQQDLADSIAPGAWRCPYCEYANSESSQVCASCGESQFDLLVDDAEDVDIEPRRETDIALETYEHAMSWLNLTHRESDDSVVTMASIRVADDPTCVETARKAVSLIAEHRDSDRLRRYSGMRVPRTSTPVNDPNPAGASIAGEEETQNEAPSREGLPAVPSLNLVSPTPPGSRPSTPPLP</sequence>
<dbReference type="EMBL" id="ML979136">
    <property type="protein sequence ID" value="KAF1915484.1"/>
    <property type="molecule type" value="Genomic_DNA"/>
</dbReference>
<feature type="region of interest" description="Disordered" evidence="5">
    <location>
        <begin position="123"/>
        <end position="154"/>
    </location>
</feature>
<dbReference type="InterPro" id="IPR001876">
    <property type="entry name" value="Znf_RanBP2"/>
</dbReference>
<evidence type="ECO:0000256" key="1">
    <source>
        <dbReference type="ARBA" id="ARBA00022723"/>
    </source>
</evidence>
<keyword evidence="9" id="KW-1185">Reference proteome</keyword>
<dbReference type="Pfam" id="PF26118">
    <property type="entry name" value="DUF8035"/>
    <property type="match status" value="1"/>
</dbReference>
<protein>
    <submittedName>
        <fullName evidence="8">Uncharacterized protein</fullName>
    </submittedName>
</protein>
<evidence type="ECO:0000256" key="5">
    <source>
        <dbReference type="SAM" id="MobiDB-lite"/>
    </source>
</evidence>
<feature type="compositionally biased region" description="Polar residues" evidence="5">
    <location>
        <begin position="1982"/>
        <end position="1996"/>
    </location>
</feature>
<dbReference type="PANTHER" id="PTHR11106">
    <property type="entry name" value="GANGLIOSIDE INDUCED DIFFERENTIATION ASSOCIATED PROTEIN 2-RELATED"/>
    <property type="match status" value="1"/>
</dbReference>
<feature type="compositionally biased region" description="Low complexity" evidence="5">
    <location>
        <begin position="583"/>
        <end position="594"/>
    </location>
</feature>
<keyword evidence="1" id="KW-0479">Metal-binding</keyword>
<dbReference type="SUPFAM" id="SSF52949">
    <property type="entry name" value="Macro domain-like"/>
    <property type="match status" value="2"/>
</dbReference>
<feature type="region of interest" description="Disordered" evidence="5">
    <location>
        <begin position="2111"/>
        <end position="2175"/>
    </location>
</feature>
<feature type="region of interest" description="Disordered" evidence="5">
    <location>
        <begin position="1281"/>
        <end position="1300"/>
    </location>
</feature>
<feature type="compositionally biased region" description="Basic and acidic residues" evidence="5">
    <location>
        <begin position="1955"/>
        <end position="1966"/>
    </location>
</feature>
<dbReference type="SMART" id="SM00355">
    <property type="entry name" value="ZnF_C2H2"/>
    <property type="match status" value="3"/>
</dbReference>